<dbReference type="CDD" id="cd13544">
    <property type="entry name" value="PBP2_Fbp_like_1"/>
    <property type="match status" value="1"/>
</dbReference>
<dbReference type="PIRSF" id="PIRSF002825">
    <property type="entry name" value="CfbpA"/>
    <property type="match status" value="1"/>
</dbReference>
<dbReference type="AlphaFoldDB" id="A0A011LWM4"/>
<dbReference type="PANTHER" id="PTHR30006:SF2">
    <property type="entry name" value="ABC TRANSPORTER SUBSTRATE-BINDING PROTEIN"/>
    <property type="match status" value="1"/>
</dbReference>
<dbReference type="InterPro" id="IPR026045">
    <property type="entry name" value="Ferric-bd"/>
</dbReference>
<evidence type="ECO:0000256" key="1">
    <source>
        <dbReference type="ARBA" id="ARBA00022729"/>
    </source>
</evidence>
<dbReference type="STRING" id="1122190.GCA_000621105_01119"/>
<feature type="signal peptide" evidence="2">
    <location>
        <begin position="1"/>
        <end position="27"/>
    </location>
</feature>
<dbReference type="RefSeq" id="WP_042804135.1">
    <property type="nucleotide sequence ID" value="NZ_AVSP01000005.1"/>
</dbReference>
<dbReference type="PATRIC" id="fig|1450449.3.peg.2047"/>
<dbReference type="Gene3D" id="3.40.190.10">
    <property type="entry name" value="Periplasmic binding protein-like II"/>
    <property type="match status" value="2"/>
</dbReference>
<gene>
    <name evidence="3" type="ORF">AK33_10265</name>
</gene>
<dbReference type="GO" id="GO:0030288">
    <property type="term" value="C:outer membrane-bounded periplasmic space"/>
    <property type="evidence" value="ECO:0007669"/>
    <property type="project" value="TreeGrafter"/>
</dbReference>
<evidence type="ECO:0000313" key="4">
    <source>
        <dbReference type="Proteomes" id="UP000054123"/>
    </source>
</evidence>
<protein>
    <submittedName>
        <fullName evidence="3">Iron ABC transporter substrate-binding protein</fullName>
    </submittedName>
</protein>
<dbReference type="GO" id="GO:0030976">
    <property type="term" value="F:thiamine pyrophosphate binding"/>
    <property type="evidence" value="ECO:0007669"/>
    <property type="project" value="TreeGrafter"/>
</dbReference>
<dbReference type="EMBL" id="JANJ01000007">
    <property type="protein sequence ID" value="EXI61598.1"/>
    <property type="molecule type" value="Genomic_DNA"/>
</dbReference>
<feature type="chain" id="PRO_5001461942" evidence="2">
    <location>
        <begin position="28"/>
        <end position="345"/>
    </location>
</feature>
<evidence type="ECO:0000313" key="3">
    <source>
        <dbReference type="EMBL" id="EXI61598.1"/>
    </source>
</evidence>
<keyword evidence="1 2" id="KW-0732">Signal</keyword>
<evidence type="ECO:0000256" key="2">
    <source>
        <dbReference type="SAM" id="SignalP"/>
    </source>
</evidence>
<dbReference type="Pfam" id="PF13343">
    <property type="entry name" value="SBP_bac_6"/>
    <property type="match status" value="1"/>
</dbReference>
<name>A0A011LWM4_9PAST</name>
<keyword evidence="4" id="KW-1185">Reference proteome</keyword>
<dbReference type="GO" id="GO:0015888">
    <property type="term" value="P:thiamine transport"/>
    <property type="evidence" value="ECO:0007669"/>
    <property type="project" value="TreeGrafter"/>
</dbReference>
<dbReference type="Proteomes" id="UP000054123">
    <property type="component" value="Unassembled WGS sequence"/>
</dbReference>
<dbReference type="PANTHER" id="PTHR30006">
    <property type="entry name" value="THIAMINE-BINDING PERIPLASMIC PROTEIN-RELATED"/>
    <property type="match status" value="1"/>
</dbReference>
<dbReference type="OrthoDB" id="305758at2"/>
<comment type="caution">
    <text evidence="3">The sequence shown here is derived from an EMBL/GenBank/DDBJ whole genome shotgun (WGS) entry which is preliminary data.</text>
</comment>
<dbReference type="SUPFAM" id="SSF53850">
    <property type="entry name" value="Periplasmic binding protein-like II"/>
    <property type="match status" value="1"/>
</dbReference>
<reference evidence="3 4" key="1">
    <citation type="journal article" date="2014" name="Genome Announc.">
        <title>Genome Sequence of a Presumptive Mannheimia haemolytica Strain with an A1/A6-Cross-Reactive Serotype from a White-Tailed Deer (Odocoileus virginianus).</title>
        <authorList>
            <person name="Lawrence P.K."/>
            <person name="Bey R.F."/>
            <person name="Wiener B."/>
            <person name="Kittichotirat W."/>
            <person name="Bumgarner R.E."/>
        </authorList>
    </citation>
    <scope>NUCLEOTIDE SEQUENCE [LARGE SCALE GENOMIC DNA]</scope>
    <source>
        <strain evidence="3 4">PKL10</strain>
    </source>
</reference>
<sequence>MKSFTLKSLLFSLGFATTLLSANTAQAEGRLTVYCSVQNNVCEDITKQFSQKYNVETQFIHGGTGTIFGKIKAESANPQADIWFGGTIEPHFQAGELGLLEAYRSPLQAEILPQFKSLVESEQGKFTSIIYMLVLGFGVNSDKLSKLGVPTPKTWEDLLDPRLKGEVQLPDPRSSGTTYTLITTLSTLWGEEKAFDYLKKLDNNISQYVKSTLVTSNLARGESAVTVGFVHSYATEKEKGAPVEAVIPQGKVGYALGGVSILKNARNLENAKLFMDWVLSKEAQEIPWRQHGVYQTPTNINAEVAPQSTKADALEFIKIDYKKAGSSEEGKRLVDKWLAEIKLAK</sequence>
<accession>A0A011LWM4</accession>
<organism evidence="3 4">
    <name type="scientific">Mannheimia granulomatis</name>
    <dbReference type="NCBI Taxonomy" id="85402"/>
    <lineage>
        <taxon>Bacteria</taxon>
        <taxon>Pseudomonadati</taxon>
        <taxon>Pseudomonadota</taxon>
        <taxon>Gammaproteobacteria</taxon>
        <taxon>Pasteurellales</taxon>
        <taxon>Pasteurellaceae</taxon>
        <taxon>Mannheimia</taxon>
    </lineage>
</organism>
<dbReference type="GO" id="GO:0030975">
    <property type="term" value="F:thiamine binding"/>
    <property type="evidence" value="ECO:0007669"/>
    <property type="project" value="TreeGrafter"/>
</dbReference>
<proteinExistence type="predicted"/>